<reference evidence="2 3" key="2">
    <citation type="submission" date="2018-11" db="EMBL/GenBank/DDBJ databases">
        <authorList>
            <consortium name="Pathogen Informatics"/>
        </authorList>
    </citation>
    <scope>NUCLEOTIDE SEQUENCE [LARGE SCALE GENOMIC DNA]</scope>
    <source>
        <strain evidence="2 3">NST_G2</strain>
    </source>
</reference>
<dbReference type="OrthoDB" id="6276621at2759"/>
<reference evidence="4" key="1">
    <citation type="submission" date="2016-06" db="UniProtKB">
        <authorList>
            <consortium name="WormBaseParasite"/>
        </authorList>
    </citation>
    <scope>IDENTIFICATION</scope>
</reference>
<sequence>MAVGRCSHSIPATTTSCPAADIVGHSRDDGDVNNPSPTPTLSPPLSPPAPSLTCHSSVNVSATGSFRLPVRMLQADAGVMENEEGRTELKPDKNPSIKLNPNAVSPRRFVNYVTSKKPIPPLLFIPIFAHYHSSSSSSIYSSSPSLAAFLGSPVSHFPPILSSFYSPSREKVDGILRAGSGVN</sequence>
<dbReference type="WBParaSite" id="SSLN_0000104401-mRNA-1">
    <property type="protein sequence ID" value="SSLN_0000104401-mRNA-1"/>
    <property type="gene ID" value="SSLN_0000104401"/>
</dbReference>
<proteinExistence type="predicted"/>
<feature type="compositionally biased region" description="Pro residues" evidence="1">
    <location>
        <begin position="36"/>
        <end position="50"/>
    </location>
</feature>
<feature type="region of interest" description="Disordered" evidence="1">
    <location>
        <begin position="1"/>
        <end position="52"/>
    </location>
</feature>
<evidence type="ECO:0000313" key="3">
    <source>
        <dbReference type="Proteomes" id="UP000275846"/>
    </source>
</evidence>
<accession>A0A183S9V6</accession>
<gene>
    <name evidence="2" type="ORF">SSLN_LOCUS1004</name>
</gene>
<organism evidence="4">
    <name type="scientific">Schistocephalus solidus</name>
    <name type="common">Tapeworm</name>
    <dbReference type="NCBI Taxonomy" id="70667"/>
    <lineage>
        <taxon>Eukaryota</taxon>
        <taxon>Metazoa</taxon>
        <taxon>Spiralia</taxon>
        <taxon>Lophotrochozoa</taxon>
        <taxon>Platyhelminthes</taxon>
        <taxon>Cestoda</taxon>
        <taxon>Eucestoda</taxon>
        <taxon>Diphyllobothriidea</taxon>
        <taxon>Diphyllobothriidae</taxon>
        <taxon>Schistocephalus</taxon>
    </lineage>
</organism>
<dbReference type="Proteomes" id="UP000275846">
    <property type="component" value="Unassembled WGS sequence"/>
</dbReference>
<evidence type="ECO:0000313" key="2">
    <source>
        <dbReference type="EMBL" id="VDL86708.1"/>
    </source>
</evidence>
<protein>
    <submittedName>
        <fullName evidence="2 4">Uncharacterized protein</fullName>
    </submittedName>
</protein>
<dbReference type="PROSITE" id="PS51257">
    <property type="entry name" value="PROKAR_LIPOPROTEIN"/>
    <property type="match status" value="1"/>
</dbReference>
<dbReference type="EMBL" id="UYSU01001266">
    <property type="protein sequence ID" value="VDL86708.1"/>
    <property type="molecule type" value="Genomic_DNA"/>
</dbReference>
<evidence type="ECO:0000313" key="4">
    <source>
        <dbReference type="WBParaSite" id="SSLN_0000104401-mRNA-1"/>
    </source>
</evidence>
<name>A0A183S9V6_SCHSO</name>
<dbReference type="AlphaFoldDB" id="A0A183S9V6"/>
<keyword evidence="3" id="KW-1185">Reference proteome</keyword>
<evidence type="ECO:0000256" key="1">
    <source>
        <dbReference type="SAM" id="MobiDB-lite"/>
    </source>
</evidence>